<reference evidence="3" key="3">
    <citation type="submission" date="2017-04" db="EMBL/GenBank/DDBJ databases">
        <title>Population genomics of picophytoplankton unveils novel chromosome hypervariability.</title>
        <authorList>
            <consortium name="DOE Joint Genome Institute"/>
            <person name="Blanc-Mathieu R."/>
            <person name="Krasovec M."/>
            <person name="Hebrard M."/>
            <person name="Yau S."/>
            <person name="Desgranges E."/>
            <person name="Martin J."/>
            <person name="Schackwitz W."/>
            <person name="Kuo A."/>
            <person name="Salin G."/>
            <person name="Donnadieu C."/>
            <person name="Desdevises Y."/>
            <person name="Sanchez-Ferandin S."/>
            <person name="Moreau H."/>
            <person name="Rivals E."/>
            <person name="Grigoriev I.V."/>
            <person name="Grimsley N."/>
            <person name="Eyre-Walker A."/>
            <person name="Piganeau G."/>
        </authorList>
    </citation>
    <scope>NUCLEOTIDE SEQUENCE [LARGE SCALE GENOMIC DNA]</scope>
    <source>
        <strain evidence="3">RCC 1115</strain>
    </source>
</reference>
<dbReference type="SUPFAM" id="SSF53098">
    <property type="entry name" value="Ribonuclease H-like"/>
    <property type="match status" value="1"/>
</dbReference>
<dbReference type="OrthoDB" id="16516at2759"/>
<dbReference type="InterPro" id="IPR036397">
    <property type="entry name" value="RNaseH_sf"/>
</dbReference>
<accession>A0A454XYB7</accession>
<dbReference type="GO" id="GO:0003676">
    <property type="term" value="F:nucleic acid binding"/>
    <property type="evidence" value="ECO:0007669"/>
    <property type="project" value="InterPro"/>
</dbReference>
<gene>
    <name evidence="3" type="ORF">BE221DRAFT_74299</name>
    <name evidence="2" type="ORF">OT_ostta11g03230</name>
</gene>
<keyword evidence="2" id="KW-0378">Hydrolase</keyword>
<dbReference type="KEGG" id="ota:OT_ostta11g03230"/>
<evidence type="ECO:0000313" key="4">
    <source>
        <dbReference type="Proteomes" id="UP000009170"/>
    </source>
</evidence>
<dbReference type="Proteomes" id="UP000195557">
    <property type="component" value="Unassembled WGS sequence"/>
</dbReference>
<dbReference type="SMART" id="SM00479">
    <property type="entry name" value="EXOIII"/>
    <property type="match status" value="1"/>
</dbReference>
<dbReference type="OMA" id="FEGVCQG"/>
<evidence type="ECO:0000313" key="3">
    <source>
        <dbReference type="EMBL" id="OUS46425.1"/>
    </source>
</evidence>
<dbReference type="EMBL" id="KZ155783">
    <property type="protein sequence ID" value="OUS46425.1"/>
    <property type="molecule type" value="Genomic_DNA"/>
</dbReference>
<dbReference type="STRING" id="70448.Q00YG0"/>
<dbReference type="RefSeq" id="XP_003082146.1">
    <property type="nucleotide sequence ID" value="XM_003082098.1"/>
</dbReference>
<dbReference type="InterPro" id="IPR012337">
    <property type="entry name" value="RNaseH-like_sf"/>
</dbReference>
<dbReference type="InterPro" id="IPR013520">
    <property type="entry name" value="Ribonucl_H"/>
</dbReference>
<dbReference type="Proteomes" id="UP000009170">
    <property type="component" value="Unassembled WGS sequence"/>
</dbReference>
<name>Q00YG0_OSTTA</name>
<dbReference type="InParanoid" id="Q00YG0"/>
<accession>Q00YG0</accession>
<protein>
    <submittedName>
        <fullName evidence="2">Exonuclease, RNase T/DNA polymerase III</fullName>
    </submittedName>
</protein>
<dbReference type="AlphaFoldDB" id="Q00YG0"/>
<sequence length="243" mass="26669">MSTRSVAPPVNVADARTYPDPLDDAVPVVSLDVECVATGPKHHDRSVAQIAVVCARTERVLCDVFVKQTKEVRSYLTPLTGIDKETLETRGIPLDEALERVRSVLGPRHVVVGQGVLKDVEEWLGLTRGVDYGDLIEMTGIWRVWNERYGSWSVFSQDHLVRCLLATEVSSTHDAAGDCVKSIRLFRLFHRLLTNDAEGLAAARAKLLAIAPEPSFSKRFPIFEGVCQGGRTCSCGAATFFSS</sequence>
<dbReference type="GeneID" id="9835796"/>
<dbReference type="EMBL" id="CAID01000011">
    <property type="protein sequence ID" value="CAL55949.1"/>
    <property type="molecule type" value="Genomic_DNA"/>
</dbReference>
<proteinExistence type="predicted"/>
<reference evidence="2" key="2">
    <citation type="journal article" date="2014" name="BMC Genomics">
        <title>An improved genome of the model marine alga Ostreococcus tauri unfolds by assessing Illumina de novo assemblies.</title>
        <authorList>
            <person name="Blanc-Mathieu R."/>
            <person name="Verhelst B."/>
            <person name="Derelle E."/>
            <person name="Rombauts S."/>
            <person name="Bouget F.Y."/>
            <person name="Carre I."/>
            <person name="Chateau A."/>
            <person name="Eyre-Walker A."/>
            <person name="Grimsley N."/>
            <person name="Moreau H."/>
            <person name="Piegu B."/>
            <person name="Rivals E."/>
            <person name="Schackwitz W."/>
            <person name="Van de Peer Y."/>
            <person name="Piganeau G."/>
        </authorList>
    </citation>
    <scope>NUCLEOTIDE SEQUENCE</scope>
    <source>
        <strain evidence="2">RCC4221</strain>
    </source>
</reference>
<keyword evidence="2" id="KW-0269">Exonuclease</keyword>
<feature type="domain" description="Exonuclease" evidence="1">
    <location>
        <begin position="27"/>
        <end position="195"/>
    </location>
</feature>
<reference evidence="2 4" key="1">
    <citation type="journal article" date="2006" name="Proc. Natl. Acad. Sci. U.S.A.">
        <title>Genome analysis of the smallest free-living eukaryote Ostreococcus tauri unveils many unique features.</title>
        <authorList>
            <person name="Derelle E."/>
            <person name="Ferraz C."/>
            <person name="Rombauts S."/>
            <person name="Rouze P."/>
            <person name="Worden A.Z."/>
            <person name="Robbens S."/>
            <person name="Partensky F."/>
            <person name="Degroeve S."/>
            <person name="Echeynie S."/>
            <person name="Cooke R."/>
            <person name="Saeys Y."/>
            <person name="Wuyts J."/>
            <person name="Jabbari K."/>
            <person name="Bowler C."/>
            <person name="Panaud O."/>
            <person name="Piegu B."/>
            <person name="Ball S.G."/>
            <person name="Ral J.-P."/>
            <person name="Bouget F.-Y."/>
            <person name="Piganeau G."/>
            <person name="De Baets B."/>
            <person name="Picard A."/>
            <person name="Delseny M."/>
            <person name="Demaille J."/>
            <person name="Van de Peer Y."/>
            <person name="Moreau H."/>
        </authorList>
    </citation>
    <scope>NUCLEOTIDE SEQUENCE [LARGE SCALE GENOMIC DNA]</scope>
    <source>
        <strain evidence="2 4">OTTH0595</strain>
    </source>
</reference>
<dbReference type="Gene3D" id="3.30.420.10">
    <property type="entry name" value="Ribonuclease H-like superfamily/Ribonuclease H"/>
    <property type="match status" value="1"/>
</dbReference>
<keyword evidence="4" id="KW-1185">Reference proteome</keyword>
<keyword evidence="2" id="KW-0540">Nuclease</keyword>
<organism evidence="2 4">
    <name type="scientific">Ostreococcus tauri</name>
    <name type="common">Marine green alga</name>
    <dbReference type="NCBI Taxonomy" id="70448"/>
    <lineage>
        <taxon>Eukaryota</taxon>
        <taxon>Viridiplantae</taxon>
        <taxon>Chlorophyta</taxon>
        <taxon>Mamiellophyceae</taxon>
        <taxon>Mamiellales</taxon>
        <taxon>Bathycoccaceae</taxon>
        <taxon>Ostreococcus</taxon>
    </lineage>
</organism>
<dbReference type="GO" id="GO:0004527">
    <property type="term" value="F:exonuclease activity"/>
    <property type="evidence" value="ECO:0007669"/>
    <property type="project" value="UniProtKB-KW"/>
</dbReference>
<dbReference type="Pfam" id="PF00929">
    <property type="entry name" value="RNase_T"/>
    <property type="match status" value="1"/>
</dbReference>
<accession>A0A1Y5IHH8</accession>
<evidence type="ECO:0000259" key="1">
    <source>
        <dbReference type="SMART" id="SM00479"/>
    </source>
</evidence>
<evidence type="ECO:0000313" key="2">
    <source>
        <dbReference type="EMBL" id="CAL55949.1"/>
    </source>
</evidence>